<dbReference type="VEuPathDB" id="FungiDB:T552_04131"/>
<dbReference type="RefSeq" id="XP_018225704.1">
    <property type="nucleotide sequence ID" value="XM_018372182.1"/>
</dbReference>
<keyword evidence="1" id="KW-1133">Transmembrane helix</keyword>
<protein>
    <submittedName>
        <fullName evidence="2">Uncharacterized protein</fullName>
    </submittedName>
</protein>
<sequence>MVVTCFTSNENCFLETCYKFMFVLYILFLTVIESGNVGIVVLNEFGLNFHDNNNDSFFIYLSGTTLVNDFWYILRNLGIAISQGSIFNIDCATHISCFY</sequence>
<evidence type="ECO:0000256" key="1">
    <source>
        <dbReference type="SAM" id="Phobius"/>
    </source>
</evidence>
<evidence type="ECO:0000313" key="2">
    <source>
        <dbReference type="EMBL" id="KTW27995.1"/>
    </source>
</evidence>
<keyword evidence="1" id="KW-0812">Transmembrane</keyword>
<accession>A0A0W4ZI01</accession>
<dbReference type="EMBL" id="LFVZ01000008">
    <property type="protein sequence ID" value="KTW27995.1"/>
    <property type="molecule type" value="Genomic_DNA"/>
</dbReference>
<dbReference type="AlphaFoldDB" id="A0A0W4ZI01"/>
<feature type="transmembrane region" description="Helical" evidence="1">
    <location>
        <begin position="57"/>
        <end position="74"/>
    </location>
</feature>
<evidence type="ECO:0000313" key="3">
    <source>
        <dbReference type="Proteomes" id="UP000054454"/>
    </source>
</evidence>
<dbReference type="GeneID" id="28938385"/>
<keyword evidence="3" id="KW-1185">Reference proteome</keyword>
<reference evidence="3" key="1">
    <citation type="journal article" date="2016" name="Nat. Commun.">
        <title>Genome analysis of three Pneumocystis species reveals adaptation mechanisms to life exclusively in mammalian hosts.</title>
        <authorList>
            <person name="Ma L."/>
            <person name="Chen Z."/>
            <person name="Huang D.W."/>
            <person name="Kutty G."/>
            <person name="Ishihara M."/>
            <person name="Wang H."/>
            <person name="Abouelleil A."/>
            <person name="Bishop L."/>
            <person name="Davey E."/>
            <person name="Deng R."/>
            <person name="Deng X."/>
            <person name="Fan L."/>
            <person name="Fantoni G."/>
            <person name="Fitzgerald M."/>
            <person name="Gogineni E."/>
            <person name="Goldberg J.M."/>
            <person name="Handley G."/>
            <person name="Hu X."/>
            <person name="Huber C."/>
            <person name="Jiao X."/>
            <person name="Jones K."/>
            <person name="Levin J.Z."/>
            <person name="Liu Y."/>
            <person name="Macdonald P."/>
            <person name="Melnikov A."/>
            <person name="Raley C."/>
            <person name="Sassi M."/>
            <person name="Sherman B.T."/>
            <person name="Song X."/>
            <person name="Sykes S."/>
            <person name="Tran B."/>
            <person name="Walsh L."/>
            <person name="Xia Y."/>
            <person name="Yang J."/>
            <person name="Young S."/>
            <person name="Zeng Q."/>
            <person name="Zheng X."/>
            <person name="Stephens R."/>
            <person name="Nusbaum C."/>
            <person name="Birren B.W."/>
            <person name="Azadi P."/>
            <person name="Lempicki R.A."/>
            <person name="Cuomo C.A."/>
            <person name="Kovacs J.A."/>
        </authorList>
    </citation>
    <scope>NUCLEOTIDE SEQUENCE [LARGE SCALE GENOMIC DNA]</scope>
    <source>
        <strain evidence="3">B80</strain>
    </source>
</reference>
<comment type="caution">
    <text evidence="2">The sequence shown here is derived from an EMBL/GenBank/DDBJ whole genome shotgun (WGS) entry which is preliminary data.</text>
</comment>
<name>A0A0W4ZI01_PNEC8</name>
<organism evidence="2 3">
    <name type="scientific">Pneumocystis carinii (strain B80)</name>
    <name type="common">Rat pneumocystis pneumonia agent</name>
    <name type="synonym">Pneumocystis carinii f. sp. carinii</name>
    <dbReference type="NCBI Taxonomy" id="1408658"/>
    <lineage>
        <taxon>Eukaryota</taxon>
        <taxon>Fungi</taxon>
        <taxon>Dikarya</taxon>
        <taxon>Ascomycota</taxon>
        <taxon>Taphrinomycotina</taxon>
        <taxon>Pneumocystomycetes</taxon>
        <taxon>Pneumocystaceae</taxon>
        <taxon>Pneumocystis</taxon>
    </lineage>
</organism>
<keyword evidence="1" id="KW-0472">Membrane</keyword>
<dbReference type="Proteomes" id="UP000054454">
    <property type="component" value="Unassembled WGS sequence"/>
</dbReference>
<gene>
    <name evidence="2" type="ORF">T552_04131</name>
</gene>
<proteinExistence type="predicted"/>
<feature type="transmembrane region" description="Helical" evidence="1">
    <location>
        <begin position="20"/>
        <end position="42"/>
    </location>
</feature>